<dbReference type="Pfam" id="PF13649">
    <property type="entry name" value="Methyltransf_25"/>
    <property type="match status" value="1"/>
</dbReference>
<proteinExistence type="predicted"/>
<evidence type="ECO:0000313" key="2">
    <source>
        <dbReference type="EMBL" id="EQD56220.1"/>
    </source>
</evidence>
<dbReference type="AlphaFoldDB" id="T1BQE6"/>
<feature type="domain" description="Methyltransferase" evidence="1">
    <location>
        <begin position="23"/>
        <end position="120"/>
    </location>
</feature>
<dbReference type="InterPro" id="IPR029063">
    <property type="entry name" value="SAM-dependent_MTases_sf"/>
</dbReference>
<comment type="caution">
    <text evidence="2">The sequence shown here is derived from an EMBL/GenBank/DDBJ whole genome shotgun (WGS) entry which is preliminary data.</text>
</comment>
<name>T1BQE6_9ZZZZ</name>
<protein>
    <submittedName>
        <fullName evidence="2">Methyltransferase type 11</fullName>
        <ecNumber evidence="2">2.1.1.-</ecNumber>
    </submittedName>
</protein>
<dbReference type="InterPro" id="IPR041698">
    <property type="entry name" value="Methyltransf_25"/>
</dbReference>
<dbReference type="PANTHER" id="PTHR43591:SF24">
    <property type="entry name" value="2-METHOXY-6-POLYPRENYL-1,4-BENZOQUINOL METHYLASE, MITOCHONDRIAL"/>
    <property type="match status" value="1"/>
</dbReference>
<dbReference type="GO" id="GO:0008168">
    <property type="term" value="F:methyltransferase activity"/>
    <property type="evidence" value="ECO:0007669"/>
    <property type="project" value="UniProtKB-KW"/>
</dbReference>
<reference evidence="2" key="1">
    <citation type="submission" date="2013-08" db="EMBL/GenBank/DDBJ databases">
        <authorList>
            <person name="Mendez C."/>
            <person name="Richter M."/>
            <person name="Ferrer M."/>
            <person name="Sanchez J."/>
        </authorList>
    </citation>
    <scope>NUCLEOTIDE SEQUENCE</scope>
</reference>
<feature type="non-terminal residue" evidence="2">
    <location>
        <position position="1"/>
    </location>
</feature>
<gene>
    <name evidence="2" type="ORF">B1B_09016</name>
</gene>
<sequence>DRTRNEDPRALWAHVGLARGATVVDVGSGIGFYAIPAARRVGPTGRVWALDISRDLVDWINRRAKTLGLGQLTAQRSTPRRLPRPAGSANYVLVANLLHGILDGDSPMLREIARLLRPGGQFINVDWVRRRTEGGPPPSIRLSPTAARRAVVPFGFAHRETWAMGPTHYAQRFERVGTLRPQRD</sequence>
<keyword evidence="2" id="KW-0489">Methyltransferase</keyword>
<dbReference type="GO" id="GO:0032259">
    <property type="term" value="P:methylation"/>
    <property type="evidence" value="ECO:0007669"/>
    <property type="project" value="UniProtKB-KW"/>
</dbReference>
<keyword evidence="2" id="KW-0808">Transferase</keyword>
<evidence type="ECO:0000259" key="1">
    <source>
        <dbReference type="Pfam" id="PF13649"/>
    </source>
</evidence>
<dbReference type="PANTHER" id="PTHR43591">
    <property type="entry name" value="METHYLTRANSFERASE"/>
    <property type="match status" value="1"/>
</dbReference>
<reference evidence="2" key="2">
    <citation type="journal article" date="2014" name="ISME J.">
        <title>Microbial stratification in low pH oxic and suboxic macroscopic growths along an acid mine drainage.</title>
        <authorList>
            <person name="Mendez-Garcia C."/>
            <person name="Mesa V."/>
            <person name="Sprenger R.R."/>
            <person name="Richter M."/>
            <person name="Diez M.S."/>
            <person name="Solano J."/>
            <person name="Bargiela R."/>
            <person name="Golyshina O.V."/>
            <person name="Manteca A."/>
            <person name="Ramos J.L."/>
            <person name="Gallego J.R."/>
            <person name="Llorente I."/>
            <person name="Martins Dos Santos V.A."/>
            <person name="Jensen O.N."/>
            <person name="Pelaez A.I."/>
            <person name="Sanchez J."/>
            <person name="Ferrer M."/>
        </authorList>
    </citation>
    <scope>NUCLEOTIDE SEQUENCE</scope>
</reference>
<dbReference type="SUPFAM" id="SSF53335">
    <property type="entry name" value="S-adenosyl-L-methionine-dependent methyltransferases"/>
    <property type="match status" value="1"/>
</dbReference>
<dbReference type="CDD" id="cd02440">
    <property type="entry name" value="AdoMet_MTases"/>
    <property type="match status" value="1"/>
</dbReference>
<dbReference type="EC" id="2.1.1.-" evidence="2"/>
<accession>T1BQE6</accession>
<organism evidence="2">
    <name type="scientific">mine drainage metagenome</name>
    <dbReference type="NCBI Taxonomy" id="410659"/>
    <lineage>
        <taxon>unclassified sequences</taxon>
        <taxon>metagenomes</taxon>
        <taxon>ecological metagenomes</taxon>
    </lineage>
</organism>
<dbReference type="EMBL" id="AUZY01005929">
    <property type="protein sequence ID" value="EQD56220.1"/>
    <property type="molecule type" value="Genomic_DNA"/>
</dbReference>
<dbReference type="Gene3D" id="3.40.50.150">
    <property type="entry name" value="Vaccinia Virus protein VP39"/>
    <property type="match status" value="1"/>
</dbReference>